<comment type="caution">
    <text evidence="3">The sequence shown here is derived from an EMBL/GenBank/DDBJ whole genome shotgun (WGS) entry which is preliminary data.</text>
</comment>
<proteinExistence type="predicted"/>
<reference evidence="3" key="1">
    <citation type="submission" date="2020-04" db="EMBL/GenBank/DDBJ databases">
        <title>Deep metagenomics examines the oral microbiome during advanced dental caries in children, revealing novel taxa and co-occurrences with host molecules.</title>
        <authorList>
            <person name="Baker J.L."/>
            <person name="Morton J.T."/>
            <person name="Dinis M."/>
            <person name="Alvarez R."/>
            <person name="Tran N.C."/>
            <person name="Knight R."/>
            <person name="Edlund A."/>
        </authorList>
    </citation>
    <scope>NUCLEOTIDE SEQUENCE</scope>
    <source>
        <strain evidence="3">JCVI_24_bin.2</strain>
    </source>
</reference>
<organism evidence="3 4">
    <name type="scientific">Oribacterium parvum</name>
    <dbReference type="NCBI Taxonomy" id="1501329"/>
    <lineage>
        <taxon>Bacteria</taxon>
        <taxon>Bacillati</taxon>
        <taxon>Bacillota</taxon>
        <taxon>Clostridia</taxon>
        <taxon>Lachnospirales</taxon>
        <taxon>Lachnospiraceae</taxon>
        <taxon>Oribacterium</taxon>
    </lineage>
</organism>
<sequence length="252" mass="27949">MAERFERTELLLGREAMEKLKKSKVIVFGVGGVGGYAVEAMARSGIGRIDLVDNDFVSLSNINRQIIATDLTVGKSKVEVMAERIRSINPDCEVHCFPCFYLPENKDEFCLSDYNYVIDAVDTVTAKLGLIMEAHRLGVPVISAMGAGNKLDPTAFKVSDIYKTKVCPLAKIMRRECKKRGIESLKVVYSEEEPTRPLNREEEKKRIDSSSRLEEGRTSASRRDTPGSIAFVPPICGFILGGEVIKDLLGKK</sequence>
<dbReference type="AlphaFoldDB" id="A0A930GX41"/>
<dbReference type="CDD" id="cd00755">
    <property type="entry name" value="YgdL_like"/>
    <property type="match status" value="1"/>
</dbReference>
<evidence type="ECO:0000313" key="3">
    <source>
        <dbReference type="EMBL" id="MBF1283035.1"/>
    </source>
</evidence>
<evidence type="ECO:0000313" key="4">
    <source>
        <dbReference type="Proteomes" id="UP000709351"/>
    </source>
</evidence>
<name>A0A930GX41_9FIRM</name>
<accession>A0A930GX41</accession>
<gene>
    <name evidence="3" type="ORF">HXM93_00675</name>
</gene>
<dbReference type="InterPro" id="IPR000594">
    <property type="entry name" value="ThiF_NAD_FAD-bd"/>
</dbReference>
<dbReference type="EMBL" id="JABZRD010000022">
    <property type="protein sequence ID" value="MBF1283035.1"/>
    <property type="molecule type" value="Genomic_DNA"/>
</dbReference>
<evidence type="ECO:0000259" key="2">
    <source>
        <dbReference type="Pfam" id="PF00899"/>
    </source>
</evidence>
<dbReference type="GO" id="GO:0008641">
    <property type="term" value="F:ubiquitin-like modifier activating enzyme activity"/>
    <property type="evidence" value="ECO:0007669"/>
    <property type="project" value="InterPro"/>
</dbReference>
<dbReference type="Gene3D" id="3.40.50.720">
    <property type="entry name" value="NAD(P)-binding Rossmann-like Domain"/>
    <property type="match status" value="1"/>
</dbReference>
<dbReference type="Pfam" id="PF00899">
    <property type="entry name" value="ThiF"/>
    <property type="match status" value="1"/>
</dbReference>
<dbReference type="SUPFAM" id="SSF69572">
    <property type="entry name" value="Activating enzymes of the ubiquitin-like proteins"/>
    <property type="match status" value="1"/>
</dbReference>
<dbReference type="PANTHER" id="PTHR43267">
    <property type="entry name" value="TRNA THREONYLCARBAMOYLADENOSINE DEHYDRATASE"/>
    <property type="match status" value="1"/>
</dbReference>
<dbReference type="Proteomes" id="UP000709351">
    <property type="component" value="Unassembled WGS sequence"/>
</dbReference>
<dbReference type="GO" id="GO:0061504">
    <property type="term" value="P:cyclic threonylcarbamoyladenosine biosynthetic process"/>
    <property type="evidence" value="ECO:0007669"/>
    <property type="project" value="TreeGrafter"/>
</dbReference>
<dbReference type="PANTHER" id="PTHR43267:SF1">
    <property type="entry name" value="TRNA THREONYLCARBAMOYLADENOSINE DEHYDRATASE"/>
    <property type="match status" value="1"/>
</dbReference>
<dbReference type="InterPro" id="IPR045886">
    <property type="entry name" value="ThiF/MoeB/HesA"/>
</dbReference>
<dbReference type="InterPro" id="IPR035985">
    <property type="entry name" value="Ubiquitin-activating_enz"/>
</dbReference>
<feature type="domain" description="THIF-type NAD/FAD binding fold" evidence="2">
    <location>
        <begin position="11"/>
        <end position="251"/>
    </location>
</feature>
<feature type="region of interest" description="Disordered" evidence="1">
    <location>
        <begin position="193"/>
        <end position="227"/>
    </location>
</feature>
<protein>
    <submittedName>
        <fullName evidence="3">tRNA threonylcarbamoyladenosine dehydratase</fullName>
    </submittedName>
</protein>
<evidence type="ECO:0000256" key="1">
    <source>
        <dbReference type="SAM" id="MobiDB-lite"/>
    </source>
</evidence>
<feature type="compositionally biased region" description="Basic and acidic residues" evidence="1">
    <location>
        <begin position="193"/>
        <end position="225"/>
    </location>
</feature>
<dbReference type="GO" id="GO:0061503">
    <property type="term" value="F:tRNA threonylcarbamoyladenosine dehydratase"/>
    <property type="evidence" value="ECO:0007669"/>
    <property type="project" value="TreeGrafter"/>
</dbReference>
<dbReference type="FunFam" id="3.40.50.720:FF:000141">
    <property type="entry name" value="tRNA threonylcarbamoyladenosine dehydratase"/>
    <property type="match status" value="1"/>
</dbReference>